<evidence type="ECO:0000256" key="1">
    <source>
        <dbReference type="SAM" id="MobiDB-lite"/>
    </source>
</evidence>
<feature type="region of interest" description="Disordered" evidence="1">
    <location>
        <begin position="1"/>
        <end position="29"/>
    </location>
</feature>
<dbReference type="EMBL" id="CM007648">
    <property type="protein sequence ID" value="ONM20603.1"/>
    <property type="molecule type" value="Genomic_DNA"/>
</dbReference>
<sequence>MARSSRCGWRTAPSRISSCSGPTASSPARSASSRLCYTRCARTARRRFLIGTWRPASGSFTASFSRCCCSFRVASPSWTTGSRGSSASRNSGAGMSSSGRWTRRGSLSVGSASRLAPRSCCPTVPTCSACGALRIGNDTYSTPQLKTSRYVGNQTSTSFKEMGISWKYRHWVHITH</sequence>
<dbReference type="EMBL" id="CM007648">
    <property type="protein sequence ID" value="ONM20599.1"/>
    <property type="molecule type" value="Genomic_DNA"/>
</dbReference>
<accession>A0A1D6EL33</accession>
<feature type="compositionally biased region" description="Low complexity" evidence="1">
    <location>
        <begin position="81"/>
        <end position="100"/>
    </location>
</feature>
<reference evidence="2" key="1">
    <citation type="submission" date="2015-12" db="EMBL/GenBank/DDBJ databases">
        <title>Update maize B73 reference genome by single molecule sequencing technologies.</title>
        <authorList>
            <consortium name="Maize Genome Sequencing Project"/>
            <person name="Ware D."/>
        </authorList>
    </citation>
    <scope>NUCLEOTIDE SEQUENCE [LARGE SCALE GENOMIC DNA]</scope>
    <source>
        <tissue evidence="2">Seedling</tissue>
    </source>
</reference>
<dbReference type="AlphaFoldDB" id="A0A1D6EL33"/>
<feature type="compositionally biased region" description="Polar residues" evidence="1">
    <location>
        <begin position="14"/>
        <end position="23"/>
    </location>
</feature>
<evidence type="ECO:0000313" key="2">
    <source>
        <dbReference type="EMBL" id="ONM20603.1"/>
    </source>
</evidence>
<gene>
    <name evidence="2" type="ORF">ZEAMMB73_Zm00001d005195</name>
</gene>
<proteinExistence type="predicted"/>
<organism evidence="2">
    <name type="scientific">Zea mays</name>
    <name type="common">Maize</name>
    <dbReference type="NCBI Taxonomy" id="4577"/>
    <lineage>
        <taxon>Eukaryota</taxon>
        <taxon>Viridiplantae</taxon>
        <taxon>Streptophyta</taxon>
        <taxon>Embryophyta</taxon>
        <taxon>Tracheophyta</taxon>
        <taxon>Spermatophyta</taxon>
        <taxon>Magnoliopsida</taxon>
        <taxon>Liliopsida</taxon>
        <taxon>Poales</taxon>
        <taxon>Poaceae</taxon>
        <taxon>PACMAD clade</taxon>
        <taxon>Panicoideae</taxon>
        <taxon>Andropogonodae</taxon>
        <taxon>Andropogoneae</taxon>
        <taxon>Tripsacinae</taxon>
        <taxon>Zea</taxon>
    </lineage>
</organism>
<dbReference type="EMBL" id="CM007648">
    <property type="protein sequence ID" value="ONM20602.1"/>
    <property type="molecule type" value="Genomic_DNA"/>
</dbReference>
<name>A0A1D6EL33_MAIZE</name>
<dbReference type="EMBL" id="CM007648">
    <property type="protein sequence ID" value="ONM20600.1"/>
    <property type="molecule type" value="Genomic_DNA"/>
</dbReference>
<feature type="region of interest" description="Disordered" evidence="1">
    <location>
        <begin position="76"/>
        <end position="105"/>
    </location>
</feature>
<dbReference type="EMBL" id="CM007648">
    <property type="protein sequence ID" value="ONM20604.1"/>
    <property type="molecule type" value="Genomic_DNA"/>
</dbReference>
<protein>
    <submittedName>
        <fullName evidence="2">RING/U-box superfamily protein</fullName>
    </submittedName>
</protein>